<name>A0A806KGL7_9BACT</name>
<proteinExistence type="predicted"/>
<protein>
    <submittedName>
        <fullName evidence="1">Uncharacterized protein</fullName>
    </submittedName>
</protein>
<organism evidence="1">
    <name type="scientific">uncultured bacterium contig00003</name>
    <dbReference type="NCBI Taxonomy" id="1181495"/>
    <lineage>
        <taxon>Bacteria</taxon>
        <taxon>environmental samples</taxon>
    </lineage>
</organism>
<evidence type="ECO:0000313" key="1">
    <source>
        <dbReference type="EMBL" id="AGS51939.1"/>
    </source>
</evidence>
<reference evidence="1" key="1">
    <citation type="submission" date="2012-03" db="EMBL/GenBank/DDBJ databases">
        <title>Functional metagenomics reveals considerable lignocellulase gene clusters in the gut microbiome of a wood-feeding higher termite.</title>
        <authorList>
            <person name="Liu N."/>
        </authorList>
    </citation>
    <scope>NUCLEOTIDE SEQUENCE</scope>
</reference>
<dbReference type="AlphaFoldDB" id="A0A806KGL7"/>
<accession>A0A806KGL7</accession>
<sequence>MKKAVCFFLFLAIGFSVFGIEHSLNGSWGHGSSFVIRFNSSANEINIGSHQYRSNQIRIVDENTIAVNLPDGDIITIQYHLFTPTKGLFIITDRLNQKTDTFILKKF</sequence>
<dbReference type="EMBL" id="JQ844178">
    <property type="protein sequence ID" value="AGS51939.1"/>
    <property type="molecule type" value="Genomic_DNA"/>
</dbReference>